<comment type="similarity">
    <text evidence="2">Belongs to the ElaB/YgaM/YqjD family.</text>
</comment>
<dbReference type="EMBL" id="JADDOJ010000027">
    <property type="protein sequence ID" value="MBE7940644.1"/>
    <property type="molecule type" value="Genomic_DNA"/>
</dbReference>
<reference evidence="12 13" key="1">
    <citation type="submission" date="2020-10" db="EMBL/GenBank/DDBJ databases">
        <title>Draft genome of Ramlibacter aquaticus LMG 30558.</title>
        <authorList>
            <person name="Props R."/>
        </authorList>
    </citation>
    <scope>NUCLEOTIDE SEQUENCE [LARGE SCALE GENOMIC DNA]</scope>
    <source>
        <strain evidence="12 13">LMG 30558</strain>
    </source>
</reference>
<keyword evidence="8" id="KW-0175">Coiled coil</keyword>
<sequence>MSDATTDVKPDLAADLRAVVRDAEILLRQAANNAGQEYEAARDRLEETLRNARFRLQDAEDAVVDRAKAAGRAADDYVHANPWQSVGLGAAVGLALGLLIGRR</sequence>
<dbReference type="InterPro" id="IPR043604">
    <property type="entry name" value="DUF883_N"/>
</dbReference>
<dbReference type="Proteomes" id="UP000715965">
    <property type="component" value="Unassembled WGS sequence"/>
</dbReference>
<evidence type="ECO:0000256" key="3">
    <source>
        <dbReference type="ARBA" id="ARBA00022475"/>
    </source>
</evidence>
<evidence type="ECO:0000256" key="1">
    <source>
        <dbReference type="ARBA" id="ARBA00004377"/>
    </source>
</evidence>
<keyword evidence="5 9" id="KW-0812">Transmembrane</keyword>
<evidence type="ECO:0000256" key="5">
    <source>
        <dbReference type="ARBA" id="ARBA00022692"/>
    </source>
</evidence>
<evidence type="ECO:0000313" key="13">
    <source>
        <dbReference type="Proteomes" id="UP000715965"/>
    </source>
</evidence>
<keyword evidence="13" id="KW-1185">Reference proteome</keyword>
<dbReference type="PANTHER" id="PTHR35893">
    <property type="entry name" value="INNER MEMBRANE PROTEIN-RELATED"/>
    <property type="match status" value="1"/>
</dbReference>
<dbReference type="Pfam" id="PF19029">
    <property type="entry name" value="DUF883_C"/>
    <property type="match status" value="1"/>
</dbReference>
<feature type="domain" description="DUF883" evidence="10">
    <location>
        <begin position="11"/>
        <end position="62"/>
    </location>
</feature>
<accession>A0ABR9SE62</accession>
<keyword evidence="4" id="KW-0997">Cell inner membrane</keyword>
<feature type="domain" description="DUF883" evidence="11">
    <location>
        <begin position="74"/>
        <end position="103"/>
    </location>
</feature>
<evidence type="ECO:0000256" key="7">
    <source>
        <dbReference type="ARBA" id="ARBA00023136"/>
    </source>
</evidence>
<evidence type="ECO:0000256" key="8">
    <source>
        <dbReference type="SAM" id="Coils"/>
    </source>
</evidence>
<dbReference type="InterPro" id="IPR010279">
    <property type="entry name" value="YqjD/ElaB"/>
</dbReference>
<comment type="caution">
    <text evidence="12">The sequence shown here is derived from an EMBL/GenBank/DDBJ whole genome shotgun (WGS) entry which is preliminary data.</text>
</comment>
<evidence type="ECO:0000259" key="11">
    <source>
        <dbReference type="Pfam" id="PF19029"/>
    </source>
</evidence>
<dbReference type="Pfam" id="PF05957">
    <property type="entry name" value="DUF883"/>
    <property type="match status" value="1"/>
</dbReference>
<keyword evidence="6 9" id="KW-1133">Transmembrane helix</keyword>
<comment type="subcellular location">
    <subcellularLocation>
        <location evidence="1">Cell inner membrane</location>
        <topology evidence="1">Single-pass membrane protein</topology>
    </subcellularLocation>
</comment>
<organism evidence="12 13">
    <name type="scientific">Ramlibacter aquaticus</name>
    <dbReference type="NCBI Taxonomy" id="2780094"/>
    <lineage>
        <taxon>Bacteria</taxon>
        <taxon>Pseudomonadati</taxon>
        <taxon>Pseudomonadota</taxon>
        <taxon>Betaproteobacteria</taxon>
        <taxon>Burkholderiales</taxon>
        <taxon>Comamonadaceae</taxon>
        <taxon>Ramlibacter</taxon>
    </lineage>
</organism>
<dbReference type="RefSeq" id="WP_193780182.1">
    <property type="nucleotide sequence ID" value="NZ_JADDOJ010000027.1"/>
</dbReference>
<feature type="coiled-coil region" evidence="8">
    <location>
        <begin position="13"/>
        <end position="62"/>
    </location>
</feature>
<protein>
    <submittedName>
        <fullName evidence="12">DUF883 family protein</fullName>
    </submittedName>
</protein>
<proteinExistence type="inferred from homology"/>
<keyword evidence="7 9" id="KW-0472">Membrane</keyword>
<dbReference type="InterPro" id="IPR043605">
    <property type="entry name" value="DUF883_C"/>
</dbReference>
<feature type="transmembrane region" description="Helical" evidence="9">
    <location>
        <begin position="83"/>
        <end position="101"/>
    </location>
</feature>
<keyword evidence="3" id="KW-1003">Cell membrane</keyword>
<evidence type="ECO:0000313" key="12">
    <source>
        <dbReference type="EMBL" id="MBE7940644.1"/>
    </source>
</evidence>
<evidence type="ECO:0000256" key="2">
    <source>
        <dbReference type="ARBA" id="ARBA00010423"/>
    </source>
</evidence>
<evidence type="ECO:0000256" key="6">
    <source>
        <dbReference type="ARBA" id="ARBA00022989"/>
    </source>
</evidence>
<evidence type="ECO:0000256" key="9">
    <source>
        <dbReference type="SAM" id="Phobius"/>
    </source>
</evidence>
<name>A0ABR9SE62_9BURK</name>
<evidence type="ECO:0000256" key="4">
    <source>
        <dbReference type="ARBA" id="ARBA00022519"/>
    </source>
</evidence>
<evidence type="ECO:0000259" key="10">
    <source>
        <dbReference type="Pfam" id="PF05957"/>
    </source>
</evidence>
<gene>
    <name evidence="12" type="ORF">IM725_08685</name>
</gene>
<dbReference type="PANTHER" id="PTHR35893:SF3">
    <property type="entry name" value="INNER MEMBRANE PROTEIN"/>
    <property type="match status" value="1"/>
</dbReference>